<dbReference type="GO" id="GO:0000976">
    <property type="term" value="F:transcription cis-regulatory region binding"/>
    <property type="evidence" value="ECO:0007669"/>
    <property type="project" value="TreeGrafter"/>
</dbReference>
<sequence length="350" mass="38997">MLARRTPDLRMSRVTLKTLAKHLQLTAGTISATLNNSAAARAIPEHTKKRILEAAREHNYRPNYFARSLRLQRTYTIGVIVGQIGDPYGAVILNGIEEYLRDTEYFFLTVIHRHDKQVLQTYSQMLLTRGVEGFITVDTSIKDKPARPTVAIAGHKRMTDVTNILLDHKLAARLALTHLLSLGHREIAFLKGLPLSSDSATRWKAIRDVAKELGILIRPELTVQLTSDIPTPELGYPHAKELLARCQPFTALFAYNDISAIGAIQAFNEAGLRVPEDIAIVGFDDVPMAVFSIPSLTTIRQPLHEMGRIAAKTIIDRIEGTAEYTPEIIIEPELIVRLSTGLDVKEKSKK</sequence>
<keyword evidence="1" id="KW-0805">Transcription regulation</keyword>
<evidence type="ECO:0000256" key="1">
    <source>
        <dbReference type="ARBA" id="ARBA00023015"/>
    </source>
</evidence>
<dbReference type="RefSeq" id="WP_179491610.1">
    <property type="nucleotide sequence ID" value="NZ_JACCCW010000002.1"/>
</dbReference>
<dbReference type="Proteomes" id="UP000589520">
    <property type="component" value="Unassembled WGS sequence"/>
</dbReference>
<dbReference type="Pfam" id="PF13377">
    <property type="entry name" value="Peripla_BP_3"/>
    <property type="match status" value="1"/>
</dbReference>
<dbReference type="InterPro" id="IPR010982">
    <property type="entry name" value="Lambda_DNA-bd_dom_sf"/>
</dbReference>
<protein>
    <submittedName>
        <fullName evidence="5">LacI family transcriptional regulator</fullName>
    </submittedName>
</protein>
<dbReference type="CDD" id="cd06267">
    <property type="entry name" value="PBP1_LacI_sugar_binding-like"/>
    <property type="match status" value="1"/>
</dbReference>
<keyword evidence="2" id="KW-0238">DNA-binding</keyword>
<dbReference type="SMART" id="SM00354">
    <property type="entry name" value="HTH_LACI"/>
    <property type="match status" value="1"/>
</dbReference>
<dbReference type="GO" id="GO:0003700">
    <property type="term" value="F:DNA-binding transcription factor activity"/>
    <property type="evidence" value="ECO:0007669"/>
    <property type="project" value="TreeGrafter"/>
</dbReference>
<dbReference type="CDD" id="cd01392">
    <property type="entry name" value="HTH_LacI"/>
    <property type="match status" value="1"/>
</dbReference>
<gene>
    <name evidence="5" type="ORF">HDF17_002635</name>
</gene>
<name>A0A7Y9PI22_9BACT</name>
<evidence type="ECO:0000256" key="2">
    <source>
        <dbReference type="ARBA" id="ARBA00023125"/>
    </source>
</evidence>
<dbReference type="InterPro" id="IPR000843">
    <property type="entry name" value="HTH_LacI"/>
</dbReference>
<dbReference type="EMBL" id="JACCCW010000002">
    <property type="protein sequence ID" value="NYF80315.1"/>
    <property type="molecule type" value="Genomic_DNA"/>
</dbReference>
<dbReference type="InterPro" id="IPR028082">
    <property type="entry name" value="Peripla_BP_I"/>
</dbReference>
<dbReference type="InterPro" id="IPR046335">
    <property type="entry name" value="LacI/GalR-like_sensor"/>
</dbReference>
<comment type="caution">
    <text evidence="5">The sequence shown here is derived from an EMBL/GenBank/DDBJ whole genome shotgun (WGS) entry which is preliminary data.</text>
</comment>
<dbReference type="SUPFAM" id="SSF47413">
    <property type="entry name" value="lambda repressor-like DNA-binding domains"/>
    <property type="match status" value="1"/>
</dbReference>
<evidence type="ECO:0000313" key="6">
    <source>
        <dbReference type="Proteomes" id="UP000589520"/>
    </source>
</evidence>
<reference evidence="5 6" key="1">
    <citation type="submission" date="2020-07" db="EMBL/GenBank/DDBJ databases">
        <title>Genomic Encyclopedia of Type Strains, Phase IV (KMG-V): Genome sequencing to study the core and pangenomes of soil and plant-associated prokaryotes.</title>
        <authorList>
            <person name="Whitman W."/>
        </authorList>
    </citation>
    <scope>NUCLEOTIDE SEQUENCE [LARGE SCALE GENOMIC DNA]</scope>
    <source>
        <strain evidence="5 6">X4EP2</strain>
    </source>
</reference>
<dbReference type="SUPFAM" id="SSF53822">
    <property type="entry name" value="Periplasmic binding protein-like I"/>
    <property type="match status" value="1"/>
</dbReference>
<proteinExistence type="predicted"/>
<dbReference type="PANTHER" id="PTHR30146:SF109">
    <property type="entry name" value="HTH-TYPE TRANSCRIPTIONAL REGULATOR GALS"/>
    <property type="match status" value="1"/>
</dbReference>
<dbReference type="Gene3D" id="1.10.260.40">
    <property type="entry name" value="lambda repressor-like DNA-binding domains"/>
    <property type="match status" value="1"/>
</dbReference>
<evidence type="ECO:0000256" key="3">
    <source>
        <dbReference type="ARBA" id="ARBA00023163"/>
    </source>
</evidence>
<accession>A0A7Y9PI22</accession>
<evidence type="ECO:0000313" key="5">
    <source>
        <dbReference type="EMBL" id="NYF80315.1"/>
    </source>
</evidence>
<dbReference type="PANTHER" id="PTHR30146">
    <property type="entry name" value="LACI-RELATED TRANSCRIPTIONAL REPRESSOR"/>
    <property type="match status" value="1"/>
</dbReference>
<feature type="domain" description="HTH lacI-type" evidence="4">
    <location>
        <begin position="14"/>
        <end position="71"/>
    </location>
</feature>
<dbReference type="Gene3D" id="3.40.50.2300">
    <property type="match status" value="2"/>
</dbReference>
<dbReference type="AlphaFoldDB" id="A0A7Y9PI22"/>
<keyword evidence="3" id="KW-0804">Transcription</keyword>
<organism evidence="5 6">
    <name type="scientific">Granulicella arctica</name>
    <dbReference type="NCBI Taxonomy" id="940613"/>
    <lineage>
        <taxon>Bacteria</taxon>
        <taxon>Pseudomonadati</taxon>
        <taxon>Acidobacteriota</taxon>
        <taxon>Terriglobia</taxon>
        <taxon>Terriglobales</taxon>
        <taxon>Acidobacteriaceae</taxon>
        <taxon>Granulicella</taxon>
    </lineage>
</organism>
<evidence type="ECO:0000259" key="4">
    <source>
        <dbReference type="PROSITE" id="PS50932"/>
    </source>
</evidence>
<keyword evidence="6" id="KW-1185">Reference proteome</keyword>
<dbReference type="PROSITE" id="PS50932">
    <property type="entry name" value="HTH_LACI_2"/>
    <property type="match status" value="1"/>
</dbReference>